<sequence length="318" mass="33803">MESSAALRSFHCSFGVPSHVRSLPEKTGPVGMHHYKKANSSNIRVQRLPYGRNLLFPSKKASVAEISCMRTSDSAVSTDTNECIGRSVEKGPLEDATFPSGFQTLLLEVCDETQIAELKLKVGNFEMHVKRNVGAAEVPAPVIASPVTPPPIPAEPVNKSSSGVSPPSAPKPSSEKAAPFMNITFGKSAKVKALEASGSSGYVLVSSPTVGSFQKGRTVKGKKQGPSCKEGDLIKEGQVIGWLDQFGTELPVKVSTFCQYSNLVISLPHSVFDNFLLKFEQSDVSGEVLKLLIDDGEAVGYGDPLLAVLPSFPGVGVQ</sequence>
<keyword evidence="3" id="KW-1185">Reference proteome</keyword>
<dbReference type="InterPro" id="IPR053217">
    <property type="entry name" value="ACC_Biotin_Carrier"/>
</dbReference>
<name>A0ABD3JZE3_EUCGL</name>
<evidence type="ECO:0000313" key="2">
    <source>
        <dbReference type="EMBL" id="KAL3732423.1"/>
    </source>
</evidence>
<protein>
    <recommendedName>
        <fullName evidence="4">Lipoyl-binding domain-containing protein</fullName>
    </recommendedName>
</protein>
<feature type="compositionally biased region" description="Low complexity" evidence="1">
    <location>
        <begin position="155"/>
        <end position="177"/>
    </location>
</feature>
<evidence type="ECO:0008006" key="4">
    <source>
        <dbReference type="Google" id="ProtNLM"/>
    </source>
</evidence>
<dbReference type="PANTHER" id="PTHR47597:SF2">
    <property type="entry name" value="LIPOYL-BINDING DOMAIN-CONTAINING PROTEIN"/>
    <property type="match status" value="1"/>
</dbReference>
<proteinExistence type="predicted"/>
<comment type="caution">
    <text evidence="2">The sequence shown here is derived from an EMBL/GenBank/DDBJ whole genome shotgun (WGS) entry which is preliminary data.</text>
</comment>
<feature type="region of interest" description="Disordered" evidence="1">
    <location>
        <begin position="142"/>
        <end position="177"/>
    </location>
</feature>
<dbReference type="Proteomes" id="UP001634007">
    <property type="component" value="Unassembled WGS sequence"/>
</dbReference>
<reference evidence="2 3" key="1">
    <citation type="submission" date="2024-11" db="EMBL/GenBank/DDBJ databases">
        <title>Chromosome-level genome assembly of Eucalyptus globulus Labill. provides insights into its genome evolution.</title>
        <authorList>
            <person name="Li X."/>
        </authorList>
    </citation>
    <scope>NUCLEOTIDE SEQUENCE [LARGE SCALE GENOMIC DNA]</scope>
    <source>
        <strain evidence="2">CL2024</strain>
        <tissue evidence="2">Fresh tender leaves</tissue>
    </source>
</reference>
<evidence type="ECO:0000313" key="3">
    <source>
        <dbReference type="Proteomes" id="UP001634007"/>
    </source>
</evidence>
<evidence type="ECO:0000256" key="1">
    <source>
        <dbReference type="SAM" id="MobiDB-lite"/>
    </source>
</evidence>
<accession>A0ABD3JZE3</accession>
<gene>
    <name evidence="2" type="ORF">ACJRO7_029142</name>
</gene>
<dbReference type="AlphaFoldDB" id="A0ABD3JZE3"/>
<organism evidence="2 3">
    <name type="scientific">Eucalyptus globulus</name>
    <name type="common">Tasmanian blue gum</name>
    <dbReference type="NCBI Taxonomy" id="34317"/>
    <lineage>
        <taxon>Eukaryota</taxon>
        <taxon>Viridiplantae</taxon>
        <taxon>Streptophyta</taxon>
        <taxon>Embryophyta</taxon>
        <taxon>Tracheophyta</taxon>
        <taxon>Spermatophyta</taxon>
        <taxon>Magnoliopsida</taxon>
        <taxon>eudicotyledons</taxon>
        <taxon>Gunneridae</taxon>
        <taxon>Pentapetalae</taxon>
        <taxon>rosids</taxon>
        <taxon>malvids</taxon>
        <taxon>Myrtales</taxon>
        <taxon>Myrtaceae</taxon>
        <taxon>Myrtoideae</taxon>
        <taxon>Eucalypteae</taxon>
        <taxon>Eucalyptus</taxon>
    </lineage>
</organism>
<dbReference type="EMBL" id="JBJKBG010000007">
    <property type="protein sequence ID" value="KAL3732423.1"/>
    <property type="molecule type" value="Genomic_DNA"/>
</dbReference>
<dbReference type="PANTHER" id="PTHR47597">
    <property type="entry name" value="IS A MEMBER OF THE PF|00364 BIOTIN-REQUIRING ENZYMES FAMILY-RELATED"/>
    <property type="match status" value="1"/>
</dbReference>
<dbReference type="Gene3D" id="2.40.50.100">
    <property type="match status" value="1"/>
</dbReference>